<evidence type="ECO:0000313" key="3">
    <source>
        <dbReference type="Proteomes" id="UP000229901"/>
    </source>
</evidence>
<proteinExistence type="predicted"/>
<dbReference type="Gene3D" id="1.10.10.10">
    <property type="entry name" value="Winged helix-like DNA-binding domain superfamily/Winged helix DNA-binding domain"/>
    <property type="match status" value="1"/>
</dbReference>
<name>A0A2H0V4J8_9BACT</name>
<dbReference type="AlphaFoldDB" id="A0A2H0V4J8"/>
<reference evidence="3" key="1">
    <citation type="submission" date="2017-09" db="EMBL/GenBank/DDBJ databases">
        <title>Depth-based differentiation of microbial function through sediment-hosted aquifers and enrichment of novel symbionts in the deep terrestrial subsurface.</title>
        <authorList>
            <person name="Probst A.J."/>
            <person name="Ladd B."/>
            <person name="Jarett J.K."/>
            <person name="Geller-Mcgrath D.E."/>
            <person name="Sieber C.M.K."/>
            <person name="Emerson J.B."/>
            <person name="Anantharaman K."/>
            <person name="Thomas B.C."/>
            <person name="Malmstrom R."/>
            <person name="Stieglmeier M."/>
            <person name="Klingl A."/>
            <person name="Woyke T."/>
            <person name="Ryan C.M."/>
            <person name="Banfield J.F."/>
        </authorList>
    </citation>
    <scope>NUCLEOTIDE SEQUENCE [LARGE SCALE GENOMIC DNA]</scope>
</reference>
<organism evidence="2 3">
    <name type="scientific">Candidatus Falkowbacteria bacterium CG10_big_fil_rev_8_21_14_0_10_39_11</name>
    <dbReference type="NCBI Taxonomy" id="1974565"/>
    <lineage>
        <taxon>Bacteria</taxon>
        <taxon>Candidatus Falkowiibacteriota</taxon>
    </lineage>
</organism>
<dbReference type="PANTHER" id="PTHR34293">
    <property type="entry name" value="HTH-TYPE TRANSCRIPTIONAL REGULATOR TRMBL2"/>
    <property type="match status" value="1"/>
</dbReference>
<protein>
    <recommendedName>
        <fullName evidence="1">Transcription regulator TrmB N-terminal domain-containing protein</fullName>
    </recommendedName>
</protein>
<gene>
    <name evidence="2" type="ORF">COT97_03415</name>
</gene>
<dbReference type="InterPro" id="IPR036390">
    <property type="entry name" value="WH_DNA-bd_sf"/>
</dbReference>
<comment type="caution">
    <text evidence="2">The sequence shown here is derived from an EMBL/GenBank/DDBJ whole genome shotgun (WGS) entry which is preliminary data.</text>
</comment>
<evidence type="ECO:0000313" key="2">
    <source>
        <dbReference type="EMBL" id="PIR94026.1"/>
    </source>
</evidence>
<evidence type="ECO:0000259" key="1">
    <source>
        <dbReference type="Pfam" id="PF01978"/>
    </source>
</evidence>
<dbReference type="Proteomes" id="UP000229901">
    <property type="component" value="Unassembled WGS sequence"/>
</dbReference>
<dbReference type="PANTHER" id="PTHR34293:SF1">
    <property type="entry name" value="HTH-TYPE TRANSCRIPTIONAL REGULATOR TRMBL2"/>
    <property type="match status" value="1"/>
</dbReference>
<dbReference type="Pfam" id="PF01978">
    <property type="entry name" value="TrmB"/>
    <property type="match status" value="1"/>
</dbReference>
<dbReference type="InterPro" id="IPR036388">
    <property type="entry name" value="WH-like_DNA-bd_sf"/>
</dbReference>
<dbReference type="EMBL" id="PFAP01000022">
    <property type="protein sequence ID" value="PIR94026.1"/>
    <property type="molecule type" value="Genomic_DNA"/>
</dbReference>
<feature type="domain" description="Transcription regulator TrmB N-terminal" evidence="1">
    <location>
        <begin position="8"/>
        <end position="67"/>
    </location>
</feature>
<dbReference type="InterPro" id="IPR002831">
    <property type="entry name" value="Tscrpt_reg_TrmB_N"/>
</dbReference>
<accession>A0A2H0V4J8</accession>
<dbReference type="InterPro" id="IPR051797">
    <property type="entry name" value="TrmB-like"/>
</dbReference>
<dbReference type="SUPFAM" id="SSF46785">
    <property type="entry name" value="Winged helix' DNA-binding domain"/>
    <property type="match status" value="1"/>
</dbReference>
<sequence length="246" mass="28723">MVVEQLLTIGLSQGESEVYLASLQLGYASVQQIADKAVINRTTAYSYIKNLIAKGLISTEEKVGKQYFIAEKPERLKYFWKKQEEEVKRRKESLDNIMPELESLYNLASGRPSVKLYDINQLDLARDYIVKKRSNNLFNIFNYEHYKGFISKAHVSSLIDSTLNFKALYIAENKVLDRKLHDFIGEDKFALKYLPYNRFNALCEILIADDEIYISRESEMLIINDVVFAKTLQILFHSMWEWAEDF</sequence>